<reference evidence="1 2" key="1">
    <citation type="submission" date="2019-05" db="EMBL/GenBank/DDBJ databases">
        <title>Another draft genome of Portunus trituberculatus and its Hox gene families provides insights of decapod evolution.</title>
        <authorList>
            <person name="Jeong J.-H."/>
            <person name="Song I."/>
            <person name="Kim S."/>
            <person name="Choi T."/>
            <person name="Kim D."/>
            <person name="Ryu S."/>
            <person name="Kim W."/>
        </authorList>
    </citation>
    <scope>NUCLEOTIDE SEQUENCE [LARGE SCALE GENOMIC DNA]</scope>
    <source>
        <tissue evidence="1">Muscle</tissue>
    </source>
</reference>
<proteinExistence type="predicted"/>
<comment type="caution">
    <text evidence="1">The sequence shown here is derived from an EMBL/GenBank/DDBJ whole genome shotgun (WGS) entry which is preliminary data.</text>
</comment>
<dbReference type="Proteomes" id="UP000324222">
    <property type="component" value="Unassembled WGS sequence"/>
</dbReference>
<evidence type="ECO:0000313" key="1">
    <source>
        <dbReference type="EMBL" id="MPC60085.1"/>
    </source>
</evidence>
<dbReference type="AlphaFoldDB" id="A0A5B7GRX7"/>
<gene>
    <name evidence="1" type="ORF">E2C01_054122</name>
</gene>
<evidence type="ECO:0000313" key="2">
    <source>
        <dbReference type="Proteomes" id="UP000324222"/>
    </source>
</evidence>
<protein>
    <submittedName>
        <fullName evidence="1">Uncharacterized protein</fullName>
    </submittedName>
</protein>
<dbReference type="EMBL" id="VSRR010017160">
    <property type="protein sequence ID" value="MPC60085.1"/>
    <property type="molecule type" value="Genomic_DNA"/>
</dbReference>
<keyword evidence="2" id="KW-1185">Reference proteome</keyword>
<name>A0A5B7GRX7_PORTR</name>
<organism evidence="1 2">
    <name type="scientific">Portunus trituberculatus</name>
    <name type="common">Swimming crab</name>
    <name type="synonym">Neptunus trituberculatus</name>
    <dbReference type="NCBI Taxonomy" id="210409"/>
    <lineage>
        <taxon>Eukaryota</taxon>
        <taxon>Metazoa</taxon>
        <taxon>Ecdysozoa</taxon>
        <taxon>Arthropoda</taxon>
        <taxon>Crustacea</taxon>
        <taxon>Multicrustacea</taxon>
        <taxon>Malacostraca</taxon>
        <taxon>Eumalacostraca</taxon>
        <taxon>Eucarida</taxon>
        <taxon>Decapoda</taxon>
        <taxon>Pleocyemata</taxon>
        <taxon>Brachyura</taxon>
        <taxon>Eubrachyura</taxon>
        <taxon>Portunoidea</taxon>
        <taxon>Portunidae</taxon>
        <taxon>Portuninae</taxon>
        <taxon>Portunus</taxon>
    </lineage>
</organism>
<accession>A0A5B7GRX7</accession>
<sequence length="47" mass="5079">MINWLVRLLSDDDAGAPSQRAREKAALRDKGVVVVQGRDEMRGVAAG</sequence>